<evidence type="ECO:0000256" key="3">
    <source>
        <dbReference type="ARBA" id="ARBA00022490"/>
    </source>
</evidence>
<evidence type="ECO:0000313" key="5">
    <source>
        <dbReference type="EMBL" id="VAW75717.1"/>
    </source>
</evidence>
<evidence type="ECO:0000256" key="1">
    <source>
        <dbReference type="ARBA" id="ARBA00004496"/>
    </source>
</evidence>
<dbReference type="InterPro" id="IPR035932">
    <property type="entry name" value="HflD-like_sf"/>
</dbReference>
<sequence length="213" mass="23614">MLKNPRNRTIALAGVYQSCAMVHDIATNGRDLNNVVQSTINTLFNTDPESVEQVYGGLQGVSNGIRIVIDQLGLEPAATRRIEITRYALGLLYLERKLTRNTKIMDVLSSGIQSAKQQSEYFGSPVHDNVIANLADLYQRTVSQLKPRIMVTGPAIVHQTDTSSLIRSLLLAGMRSAILWRQCGGRKLQLLFGRKKLINSSQDLLEESFANTD</sequence>
<dbReference type="NCBIfam" id="NF001246">
    <property type="entry name" value="PRK00218.1-2"/>
    <property type="match status" value="1"/>
</dbReference>
<comment type="subcellular location">
    <subcellularLocation>
        <location evidence="1">Cytoplasm</location>
    </subcellularLocation>
</comment>
<proteinExistence type="inferred from homology"/>
<accession>A0A3B0YJL4</accession>
<name>A0A3B0YJL4_9ZZZZ</name>
<dbReference type="GO" id="GO:0005737">
    <property type="term" value="C:cytoplasm"/>
    <property type="evidence" value="ECO:0007669"/>
    <property type="project" value="UniProtKB-SubCell"/>
</dbReference>
<dbReference type="Gene3D" id="1.10.3890.10">
    <property type="entry name" value="HflD-like"/>
    <property type="match status" value="1"/>
</dbReference>
<dbReference type="SUPFAM" id="SSF101322">
    <property type="entry name" value="YcfC-like"/>
    <property type="match status" value="1"/>
</dbReference>
<dbReference type="PANTHER" id="PTHR38100:SF1">
    <property type="entry name" value="HIGH FREQUENCY LYSOGENIZATION PROTEIN HFLD"/>
    <property type="match status" value="1"/>
</dbReference>
<dbReference type="Pfam" id="PF04356">
    <property type="entry name" value="DUF489"/>
    <property type="match status" value="1"/>
</dbReference>
<dbReference type="EMBL" id="UOFL01000092">
    <property type="protein sequence ID" value="VAW75717.1"/>
    <property type="molecule type" value="Genomic_DNA"/>
</dbReference>
<dbReference type="InterPro" id="IPR007451">
    <property type="entry name" value="HflD"/>
</dbReference>
<reference evidence="5" key="1">
    <citation type="submission" date="2018-06" db="EMBL/GenBank/DDBJ databases">
        <authorList>
            <person name="Zhirakovskaya E."/>
        </authorList>
    </citation>
    <scope>NUCLEOTIDE SEQUENCE</scope>
</reference>
<keyword evidence="3" id="KW-0963">Cytoplasm</keyword>
<keyword evidence="2" id="KW-1003">Cell membrane</keyword>
<dbReference type="AlphaFoldDB" id="A0A3B0YJL4"/>
<dbReference type="PANTHER" id="PTHR38100">
    <property type="entry name" value="HIGH FREQUENCY LYSOGENIZATION PROTEIN HFLD"/>
    <property type="match status" value="1"/>
</dbReference>
<dbReference type="HAMAP" id="MF_00695">
    <property type="entry name" value="HflD_protein"/>
    <property type="match status" value="1"/>
</dbReference>
<gene>
    <name evidence="5" type="ORF">MNBD_GAMMA12-1567</name>
</gene>
<keyword evidence="4" id="KW-0472">Membrane</keyword>
<organism evidence="5">
    <name type="scientific">hydrothermal vent metagenome</name>
    <dbReference type="NCBI Taxonomy" id="652676"/>
    <lineage>
        <taxon>unclassified sequences</taxon>
        <taxon>metagenomes</taxon>
        <taxon>ecological metagenomes</taxon>
    </lineage>
</organism>
<evidence type="ECO:0000256" key="2">
    <source>
        <dbReference type="ARBA" id="ARBA00022475"/>
    </source>
</evidence>
<evidence type="ECO:0000256" key="4">
    <source>
        <dbReference type="ARBA" id="ARBA00023136"/>
    </source>
</evidence>
<protein>
    <submittedName>
        <fullName evidence="5">High frequency lysogenization protein HflD</fullName>
    </submittedName>
</protein>